<sequence length="379" mass="43728">MLTLRIVIFFLLHQAESCGVRPTKESHFDLYRLYSTVYTEDILNTIIGKESPGENYDVISNSVGTTDFYCAPVFGWCGADVPILRRRLQSEGKFFHTTLLDKSFNFQDYTIDEGDVCYGWSTHAVQEKDMGCGKKYDVQAPVDLDDFMELYEHVNGLSGLQYDYYYTTRSEVDDYDREKTLGYVLNIKAHKKCTCMVRLKPEVEIHPNSFINHELTTHVHKFTNLFNSSADEPFLCAQYQGECGATLPLYKYPKGELPTYTTSPRSALDQPLCYIWSEKDVKNRRTPSSATASTMSTSTTADFNDFELFNYPVFIKVHNDDYWSGVNEFYNNEAVDVFGFFWHCSIADNNDEGKFDKNSSDDCKFVHQFGYYYHYHGSP</sequence>
<evidence type="ECO:0000313" key="2">
    <source>
        <dbReference type="EMBL" id="CAB3410806.1"/>
    </source>
</evidence>
<evidence type="ECO:0000313" key="3">
    <source>
        <dbReference type="Proteomes" id="UP000494206"/>
    </source>
</evidence>
<reference evidence="2 3" key="1">
    <citation type="submission" date="2020-04" db="EMBL/GenBank/DDBJ databases">
        <authorList>
            <person name="Laetsch R D."/>
            <person name="Stevens L."/>
            <person name="Kumar S."/>
            <person name="Blaxter L. M."/>
        </authorList>
    </citation>
    <scope>NUCLEOTIDE SEQUENCE [LARGE SCALE GENOMIC DNA]</scope>
</reference>
<organism evidence="2 3">
    <name type="scientific">Caenorhabditis bovis</name>
    <dbReference type="NCBI Taxonomy" id="2654633"/>
    <lineage>
        <taxon>Eukaryota</taxon>
        <taxon>Metazoa</taxon>
        <taxon>Ecdysozoa</taxon>
        <taxon>Nematoda</taxon>
        <taxon>Chromadorea</taxon>
        <taxon>Rhabditida</taxon>
        <taxon>Rhabditina</taxon>
        <taxon>Rhabditomorpha</taxon>
        <taxon>Rhabditoidea</taxon>
        <taxon>Rhabditidae</taxon>
        <taxon>Peloderinae</taxon>
        <taxon>Caenorhabditis</taxon>
    </lineage>
</organism>
<dbReference type="EMBL" id="CADEPM010000011">
    <property type="protein sequence ID" value="CAB3410806.1"/>
    <property type="molecule type" value="Genomic_DNA"/>
</dbReference>
<protein>
    <submittedName>
        <fullName evidence="2">Uncharacterized protein</fullName>
    </submittedName>
</protein>
<feature type="chain" id="PRO_5035810057" evidence="1">
    <location>
        <begin position="18"/>
        <end position="379"/>
    </location>
</feature>
<keyword evidence="3" id="KW-1185">Reference proteome</keyword>
<accession>A0A8S1FC56</accession>
<comment type="caution">
    <text evidence="2">The sequence shown here is derived from an EMBL/GenBank/DDBJ whole genome shotgun (WGS) entry which is preliminary data.</text>
</comment>
<dbReference type="Proteomes" id="UP000494206">
    <property type="component" value="Unassembled WGS sequence"/>
</dbReference>
<name>A0A8S1FC56_9PELO</name>
<dbReference type="AlphaFoldDB" id="A0A8S1FC56"/>
<evidence type="ECO:0000256" key="1">
    <source>
        <dbReference type="SAM" id="SignalP"/>
    </source>
</evidence>
<gene>
    <name evidence="2" type="ORF">CBOVIS_LOCUS12276</name>
</gene>
<proteinExistence type="predicted"/>
<keyword evidence="1" id="KW-0732">Signal</keyword>
<feature type="signal peptide" evidence="1">
    <location>
        <begin position="1"/>
        <end position="17"/>
    </location>
</feature>